<keyword evidence="1" id="KW-0812">Transmembrane</keyword>
<name>A0A4Y9AES6_9BACI</name>
<dbReference type="RefSeq" id="WP_135109293.1">
    <property type="nucleotide sequence ID" value="NZ_SRHY01000005.1"/>
</dbReference>
<dbReference type="InterPro" id="IPR021324">
    <property type="entry name" value="DUF2929"/>
</dbReference>
<keyword evidence="1" id="KW-1133">Transmembrane helix</keyword>
<reference evidence="2 3" key="1">
    <citation type="submission" date="2019-03" db="EMBL/GenBank/DDBJ databases">
        <title>Genome sequence of Lentibacillus salicampi ATCC BAA-719.</title>
        <authorList>
            <person name="Maclea K.S."/>
            <person name="Simoes Junior M."/>
        </authorList>
    </citation>
    <scope>NUCLEOTIDE SEQUENCE [LARGE SCALE GENOMIC DNA]</scope>
    <source>
        <strain evidence="2 3">ATCC BAA-719</strain>
    </source>
</reference>
<evidence type="ECO:0000313" key="2">
    <source>
        <dbReference type="EMBL" id="TFJ93597.1"/>
    </source>
</evidence>
<feature type="transmembrane region" description="Helical" evidence="1">
    <location>
        <begin position="7"/>
        <end position="25"/>
    </location>
</feature>
<gene>
    <name evidence="2" type="ORF">E4U82_06465</name>
</gene>
<sequence>MRFFWPLFWAFLISCVVSYVLISMAGNTFEIGSTLAAALVITLAVYVLGEGVLKGESDQ</sequence>
<protein>
    <submittedName>
        <fullName evidence="2">DUF2929 family protein</fullName>
    </submittedName>
</protein>
<keyword evidence="3" id="KW-1185">Reference proteome</keyword>
<dbReference type="PROSITE" id="PS51257">
    <property type="entry name" value="PROKAR_LIPOPROTEIN"/>
    <property type="match status" value="1"/>
</dbReference>
<keyword evidence="1" id="KW-0472">Membrane</keyword>
<accession>A0A4Y9AES6</accession>
<dbReference type="OrthoDB" id="2440739at2"/>
<proteinExistence type="predicted"/>
<evidence type="ECO:0000256" key="1">
    <source>
        <dbReference type="SAM" id="Phobius"/>
    </source>
</evidence>
<dbReference type="Proteomes" id="UP000298484">
    <property type="component" value="Unassembled WGS sequence"/>
</dbReference>
<comment type="caution">
    <text evidence="2">The sequence shown here is derived from an EMBL/GenBank/DDBJ whole genome shotgun (WGS) entry which is preliminary data.</text>
</comment>
<dbReference type="AlphaFoldDB" id="A0A4Y9AES6"/>
<evidence type="ECO:0000313" key="3">
    <source>
        <dbReference type="Proteomes" id="UP000298484"/>
    </source>
</evidence>
<organism evidence="2 3">
    <name type="scientific">Lentibacillus salicampi</name>
    <dbReference type="NCBI Taxonomy" id="175306"/>
    <lineage>
        <taxon>Bacteria</taxon>
        <taxon>Bacillati</taxon>
        <taxon>Bacillota</taxon>
        <taxon>Bacilli</taxon>
        <taxon>Bacillales</taxon>
        <taxon>Bacillaceae</taxon>
        <taxon>Lentibacillus</taxon>
    </lineage>
</organism>
<feature type="transmembrane region" description="Helical" evidence="1">
    <location>
        <begin position="31"/>
        <end position="49"/>
    </location>
</feature>
<dbReference type="Pfam" id="PF11151">
    <property type="entry name" value="DUF2929"/>
    <property type="match status" value="1"/>
</dbReference>
<dbReference type="EMBL" id="SRHY01000005">
    <property type="protein sequence ID" value="TFJ93597.1"/>
    <property type="molecule type" value="Genomic_DNA"/>
</dbReference>